<dbReference type="InParanoid" id="A0A0V0QIX9"/>
<proteinExistence type="predicted"/>
<feature type="transmembrane region" description="Helical" evidence="2">
    <location>
        <begin position="65"/>
        <end position="85"/>
    </location>
</feature>
<dbReference type="PANTHER" id="PTHR14969:SF13">
    <property type="entry name" value="AT30094P"/>
    <property type="match status" value="1"/>
</dbReference>
<protein>
    <submittedName>
        <fullName evidence="4">Phosphatidic acid phosphatase type 2/haloperoxidase</fullName>
    </submittedName>
</protein>
<comment type="caution">
    <text evidence="4">The sequence shown here is derived from an EMBL/GenBank/DDBJ whole genome shotgun (WGS) entry which is preliminary data.</text>
</comment>
<keyword evidence="2" id="KW-0812">Transmembrane</keyword>
<feature type="region of interest" description="Disordered" evidence="1">
    <location>
        <begin position="1"/>
        <end position="20"/>
    </location>
</feature>
<dbReference type="OMA" id="ARVYFMC"/>
<dbReference type="SUPFAM" id="SSF48317">
    <property type="entry name" value="Acid phosphatase/Vanadium-dependent haloperoxidase"/>
    <property type="match status" value="1"/>
</dbReference>
<keyword evidence="2" id="KW-1133">Transmembrane helix</keyword>
<feature type="domain" description="Phosphatidic acid phosphatase type 2/haloperoxidase" evidence="3">
    <location>
        <begin position="4"/>
        <end position="110"/>
    </location>
</feature>
<evidence type="ECO:0000313" key="4">
    <source>
        <dbReference type="EMBL" id="KRX02185.1"/>
    </source>
</evidence>
<dbReference type="AlphaFoldDB" id="A0A0V0QIX9"/>
<evidence type="ECO:0000256" key="1">
    <source>
        <dbReference type="SAM" id="MobiDB-lite"/>
    </source>
</evidence>
<dbReference type="Gene3D" id="1.20.144.10">
    <property type="entry name" value="Phosphatidic acid phosphatase type 2/haloperoxidase"/>
    <property type="match status" value="1"/>
</dbReference>
<feature type="transmembrane region" description="Helical" evidence="2">
    <location>
        <begin position="92"/>
        <end position="114"/>
    </location>
</feature>
<dbReference type="PANTHER" id="PTHR14969">
    <property type="entry name" value="SPHINGOSINE-1-PHOSPHATE PHOSPHOHYDROLASE"/>
    <property type="match status" value="1"/>
</dbReference>
<name>A0A0V0QIX9_PSEPJ</name>
<evidence type="ECO:0000259" key="3">
    <source>
        <dbReference type="Pfam" id="PF01569"/>
    </source>
</evidence>
<evidence type="ECO:0000256" key="2">
    <source>
        <dbReference type="SAM" id="Phobius"/>
    </source>
</evidence>
<gene>
    <name evidence="4" type="ORF">PPERSA_06380</name>
</gene>
<accession>A0A0V0QIX9</accession>
<dbReference type="Proteomes" id="UP000054937">
    <property type="component" value="Unassembled WGS sequence"/>
</dbReference>
<dbReference type="Pfam" id="PF01569">
    <property type="entry name" value="PAP2"/>
    <property type="match status" value="1"/>
</dbReference>
<dbReference type="CDD" id="cd01610">
    <property type="entry name" value="PAP2_like"/>
    <property type="match status" value="1"/>
</dbReference>
<keyword evidence="2" id="KW-0472">Membrane</keyword>
<dbReference type="GO" id="GO:0004601">
    <property type="term" value="F:peroxidase activity"/>
    <property type="evidence" value="ECO:0007669"/>
    <property type="project" value="UniProtKB-KW"/>
</dbReference>
<sequence>MWDRPRPTPPQPNKFKHKNGTLRGYENNCSMPSGDSAQGAVFATSFYFLLSEINALSEFSEYFEILYVLIIFSALVCLARVYFMCHYVGDTIIGASMSFFSTYLIYQYVFPVVYKQLQNLV</sequence>
<dbReference type="EMBL" id="LDAU01000157">
    <property type="protein sequence ID" value="KRX02185.1"/>
    <property type="molecule type" value="Genomic_DNA"/>
</dbReference>
<dbReference type="InterPro" id="IPR000326">
    <property type="entry name" value="PAP2/HPO"/>
</dbReference>
<dbReference type="InterPro" id="IPR036938">
    <property type="entry name" value="PAP2/HPO_sf"/>
</dbReference>
<reference evidence="4 5" key="1">
    <citation type="journal article" date="2015" name="Sci. Rep.">
        <title>Genome of the facultative scuticociliatosis pathogen Pseudocohnilembus persalinus provides insight into its virulence through horizontal gene transfer.</title>
        <authorList>
            <person name="Xiong J."/>
            <person name="Wang G."/>
            <person name="Cheng J."/>
            <person name="Tian M."/>
            <person name="Pan X."/>
            <person name="Warren A."/>
            <person name="Jiang C."/>
            <person name="Yuan D."/>
            <person name="Miao W."/>
        </authorList>
    </citation>
    <scope>NUCLEOTIDE SEQUENCE [LARGE SCALE GENOMIC DNA]</scope>
    <source>
        <strain evidence="4">36N120E</strain>
    </source>
</reference>
<organism evidence="4 5">
    <name type="scientific">Pseudocohnilembus persalinus</name>
    <name type="common">Ciliate</name>
    <dbReference type="NCBI Taxonomy" id="266149"/>
    <lineage>
        <taxon>Eukaryota</taxon>
        <taxon>Sar</taxon>
        <taxon>Alveolata</taxon>
        <taxon>Ciliophora</taxon>
        <taxon>Intramacronucleata</taxon>
        <taxon>Oligohymenophorea</taxon>
        <taxon>Scuticociliatia</taxon>
        <taxon>Philasterida</taxon>
        <taxon>Pseudocohnilembidae</taxon>
        <taxon>Pseudocohnilembus</taxon>
    </lineage>
</organism>
<keyword evidence="5" id="KW-1185">Reference proteome</keyword>
<evidence type="ECO:0000313" key="5">
    <source>
        <dbReference type="Proteomes" id="UP000054937"/>
    </source>
</evidence>
<keyword evidence="4" id="KW-0560">Oxidoreductase</keyword>
<dbReference type="GO" id="GO:0042392">
    <property type="term" value="F:sphingosine-1-phosphate phosphatase activity"/>
    <property type="evidence" value="ECO:0007669"/>
    <property type="project" value="TreeGrafter"/>
</dbReference>
<dbReference type="OrthoDB" id="301434at2759"/>
<keyword evidence="4" id="KW-0575">Peroxidase</keyword>